<evidence type="ECO:0000256" key="4">
    <source>
        <dbReference type="ARBA" id="ARBA00022827"/>
    </source>
</evidence>
<evidence type="ECO:0000256" key="3">
    <source>
        <dbReference type="ARBA" id="ARBA00022630"/>
    </source>
</evidence>
<dbReference type="PANTHER" id="PTHR11806:SF0">
    <property type="entry name" value="PROTEIN MTO1 HOMOLOG, MITOCHONDRIAL"/>
    <property type="match status" value="1"/>
</dbReference>
<comment type="caution">
    <text evidence="7">The sequence shown here is derived from an EMBL/GenBank/DDBJ whole genome shotgun (WGS) entry which is preliminary data.</text>
</comment>
<dbReference type="InterPro" id="IPR026904">
    <property type="entry name" value="MnmG_C"/>
</dbReference>
<dbReference type="Gene3D" id="3.30.460.10">
    <property type="entry name" value="Beta Polymerase, domain 2"/>
    <property type="match status" value="1"/>
</dbReference>
<organism evidence="7 8">
    <name type="scientific">Cylindrotheca closterium</name>
    <dbReference type="NCBI Taxonomy" id="2856"/>
    <lineage>
        <taxon>Eukaryota</taxon>
        <taxon>Sar</taxon>
        <taxon>Stramenopiles</taxon>
        <taxon>Ochrophyta</taxon>
        <taxon>Bacillariophyta</taxon>
        <taxon>Bacillariophyceae</taxon>
        <taxon>Bacillariophycidae</taxon>
        <taxon>Bacillariales</taxon>
        <taxon>Bacillariaceae</taxon>
        <taxon>Cylindrotheca</taxon>
    </lineage>
</organism>
<dbReference type="Gene3D" id="1.10.1410.10">
    <property type="match status" value="1"/>
</dbReference>
<feature type="compositionally biased region" description="Acidic residues" evidence="5">
    <location>
        <begin position="439"/>
        <end position="457"/>
    </location>
</feature>
<dbReference type="Pfam" id="PF13932">
    <property type="entry name" value="SAM_GIDA_C"/>
    <property type="match status" value="1"/>
</dbReference>
<keyword evidence="8" id="KW-1185">Reference proteome</keyword>
<gene>
    <name evidence="7" type="ORF">CYCCA115_LOCUS19505</name>
</gene>
<dbReference type="Pfam" id="PF01134">
    <property type="entry name" value="GIDA"/>
    <property type="match status" value="1"/>
</dbReference>
<feature type="region of interest" description="Disordered" evidence="5">
    <location>
        <begin position="273"/>
        <end position="420"/>
    </location>
</feature>
<evidence type="ECO:0000256" key="2">
    <source>
        <dbReference type="ARBA" id="ARBA00007653"/>
    </source>
</evidence>
<dbReference type="InterPro" id="IPR002218">
    <property type="entry name" value="MnmG-rel"/>
</dbReference>
<dbReference type="FunFam" id="3.50.50.60:FF:000082">
    <property type="entry name" value="protein MTO1 homolog, mitochondrial isoform X1"/>
    <property type="match status" value="1"/>
</dbReference>
<dbReference type="InterPro" id="IPR049312">
    <property type="entry name" value="GIDA_C_N"/>
</dbReference>
<dbReference type="Pfam" id="PF21680">
    <property type="entry name" value="GIDA_C_1st"/>
    <property type="match status" value="1"/>
</dbReference>
<dbReference type="Gene3D" id="1.10.10.1800">
    <property type="entry name" value="tRNA uridine 5-carboxymethylaminomethyl modification enzyme MnmG/GidA"/>
    <property type="match status" value="1"/>
</dbReference>
<dbReference type="InterPro" id="IPR044920">
    <property type="entry name" value="MnmG_C_subdom_sf"/>
</dbReference>
<evidence type="ECO:0000256" key="5">
    <source>
        <dbReference type="SAM" id="MobiDB-lite"/>
    </source>
</evidence>
<keyword evidence="4" id="KW-0274">FAD</keyword>
<dbReference type="Gene3D" id="3.50.50.60">
    <property type="entry name" value="FAD/NAD(P)-binding domain"/>
    <property type="match status" value="2"/>
</dbReference>
<reference evidence="7" key="1">
    <citation type="submission" date="2023-08" db="EMBL/GenBank/DDBJ databases">
        <authorList>
            <person name="Audoor S."/>
            <person name="Bilcke G."/>
        </authorList>
    </citation>
    <scope>NUCLEOTIDE SEQUENCE</scope>
</reference>
<dbReference type="PANTHER" id="PTHR11806">
    <property type="entry name" value="GLUCOSE INHIBITED DIVISION PROTEIN A"/>
    <property type="match status" value="1"/>
</dbReference>
<sequence>MARSKQIKKKNEGKRKPHSPKPTKSKNGRLKQKATNKYNSKALESIYGSITRESANWGKRTRAMNEPSYQGKPYAQQGSKKRQRPNYNVSKNNNRKSPPPKPQFQLRMPPTVPVGQIPWWTKPTSKPSQKKMKLLDEIKVDPQSMCVLDHELEAFSKYVQLSTKEIETRESLIETIRSEAKERFGIKDSDVKVFGSYAARPVCTFESDVDLVIWGLVEDQPSRDDSEIEEEYPVLKDTAPLPQLQEPQLAHKETKIMKWKAAIDEFEKQLAQVSEKNNGKTESKVNSKKKPATLGIHAGKDDSDTAATASNSESPISENDQFEDADEKSSTNEIAVETKVTIEEETSFFVIDRVGDESEAKADDTKDDSAPLSPLKDKMLTATGVAADSDDDTADKLEGLESREASKLDTSGDGSEFPGMALLDAFGEGVYFEEARDALDDDDNDDDEEDEQEEDLIETPKNRSRSHSLVSLSSATTCSDNQMINEDGMEVSFVTNATSRSIISRRPQKLSDGVRLVVNSKLNQLSKRIRKSGVATSIELRKWARVPILNMKTRYGYECDIGVGGHNGNDTSAYAGAQISQHPSFAPVVMLLKILLNQHDLDKPFTGGLGSFKLYVLVANHIQQHLTCVGSATSSEILMTFFYRYGDIRSYRHVDPNARTDLMRIDAVHCHDGGVVEVSQVFQMENCVAVFRSCWWTLMKALSSPTTTSLLRLIVDARRLRQRRETANSMNSFTHHRQTQSQLRGHVSSLHRYSNNNHENRAISKVFKGGGKQQLKKKYQGASVIMLMSRSSAFLTRNIARTSSPSSSSIRNLSASRLNAFDSEIDYDVVVIGGGHAGCDAAAAAARTGAKTALVTQRLDTVGELSCNPSIGGIGKGHLVREIDALDGLMGNIADEGGIHYRMLNRRKGPAVRGPRAQMDRDLYKDAMFRTLKDYPNLHLIEASVQDLLLDESKSPLESLAPMLEDTDKVDPVTDRKARIRGVVVEKSDGTRDEILSRTVVITTGTFLRGVLMLGHERYSGGRHLRDSEKVEPPSVGLAQTLARFDFPLGRLKTGTPARIDGKKIDWDILAPQPSEIPATPFSHLRQFRGEQPPLIAQNRLITCHQTATNEETHKLVMKYEDTLPIYDGLDGAGNGPRYCPSIYKKVVRFPERTGHNCFLEPEGLNTDIVYPNGMSGPYPEEIQLKILRSMKGLEEVEIVRPGYDVEYDFVNPTSLTHTLETKKIGGLYLAGQICGTTGYEEAAAQGIVAGANAGRAAAAASSGLALPAPFVIGRDEGYIGVLIDDLVTRGTSEPYRMFTSRAEYRISLRADNADLRLTRKGQEAGLVINEERIASVATREFMIDERIEKLQNFNMKVVDWAERGGKDLMGGAQMGKKSGEKKTSVEVLRMPHVTLKKVEEIMVAVDKERREAGEAEDDEPPMTTSPESVSDTVEAAIKYESYVQRQHRDMESWRKAQGMKIPPDMVYQHKLFPTFSKEELEKLDANRPATFAEASQISGVTPQSLVYLYHHVSGRNRKRDGRRDSKALVQ</sequence>
<dbReference type="InterPro" id="IPR036188">
    <property type="entry name" value="FAD/NAD-bd_sf"/>
</dbReference>
<dbReference type="SUPFAM" id="SSF51905">
    <property type="entry name" value="FAD/NAD(P)-binding domain"/>
    <property type="match status" value="1"/>
</dbReference>
<comment type="similarity">
    <text evidence="2">Belongs to the MnmG family.</text>
</comment>
<dbReference type="GO" id="GO:0002098">
    <property type="term" value="P:tRNA wobble uridine modification"/>
    <property type="evidence" value="ECO:0007669"/>
    <property type="project" value="InterPro"/>
</dbReference>
<comment type="cofactor">
    <cofactor evidence="1">
        <name>FAD</name>
        <dbReference type="ChEBI" id="CHEBI:57692"/>
    </cofactor>
</comment>
<dbReference type="InterPro" id="IPR043519">
    <property type="entry name" value="NT_sf"/>
</dbReference>
<feature type="compositionally biased region" description="Basic and acidic residues" evidence="5">
    <location>
        <begin position="394"/>
        <end position="407"/>
    </location>
</feature>
<feature type="domain" description="tRNA uridine 5-carboxymethylaminomethyl modification enzyme C-terminal subdomain" evidence="6">
    <location>
        <begin position="1438"/>
        <end position="1511"/>
    </location>
</feature>
<feature type="region of interest" description="Disordered" evidence="5">
    <location>
        <begin position="1411"/>
        <end position="1431"/>
    </location>
</feature>
<dbReference type="NCBIfam" id="TIGR00136">
    <property type="entry name" value="mnmG_gidA"/>
    <property type="match status" value="1"/>
</dbReference>
<dbReference type="EMBL" id="CAKOGP040002092">
    <property type="protein sequence ID" value="CAJ1962058.1"/>
    <property type="molecule type" value="Genomic_DNA"/>
</dbReference>
<keyword evidence="3" id="KW-0285">Flavoprotein</keyword>
<name>A0AAD2G444_9STRA</name>
<proteinExistence type="inferred from homology"/>
<feature type="compositionally biased region" description="Polar residues" evidence="5">
    <location>
        <begin position="305"/>
        <end position="319"/>
    </location>
</feature>
<dbReference type="InterPro" id="IPR004416">
    <property type="entry name" value="MnmG"/>
</dbReference>
<dbReference type="GO" id="GO:0005737">
    <property type="term" value="C:cytoplasm"/>
    <property type="evidence" value="ECO:0007669"/>
    <property type="project" value="UniProtKB-ARBA"/>
</dbReference>
<feature type="compositionally biased region" description="Basic residues" evidence="5">
    <location>
        <begin position="1"/>
        <end position="34"/>
    </location>
</feature>
<feature type="region of interest" description="Disordered" evidence="5">
    <location>
        <begin position="1"/>
        <end position="109"/>
    </location>
</feature>
<dbReference type="GO" id="GO:0030488">
    <property type="term" value="P:tRNA methylation"/>
    <property type="evidence" value="ECO:0007669"/>
    <property type="project" value="TreeGrafter"/>
</dbReference>
<accession>A0AAD2G444</accession>
<dbReference type="SMART" id="SM01228">
    <property type="entry name" value="GIDA_assoc_3"/>
    <property type="match status" value="1"/>
</dbReference>
<evidence type="ECO:0000259" key="6">
    <source>
        <dbReference type="SMART" id="SM01228"/>
    </source>
</evidence>
<feature type="region of interest" description="Disordered" evidence="5">
    <location>
        <begin position="438"/>
        <end position="470"/>
    </location>
</feature>
<evidence type="ECO:0000313" key="7">
    <source>
        <dbReference type="EMBL" id="CAJ1962058.1"/>
    </source>
</evidence>
<evidence type="ECO:0000256" key="1">
    <source>
        <dbReference type="ARBA" id="ARBA00001974"/>
    </source>
</evidence>
<dbReference type="SUPFAM" id="SSF81301">
    <property type="entry name" value="Nucleotidyltransferase"/>
    <property type="match status" value="1"/>
</dbReference>
<protein>
    <recommendedName>
        <fullName evidence="6">tRNA uridine 5-carboxymethylaminomethyl modification enzyme C-terminal subdomain domain-containing protein</fullName>
    </recommendedName>
</protein>
<dbReference type="InterPro" id="IPR047001">
    <property type="entry name" value="MnmG_C_subdom"/>
</dbReference>
<dbReference type="GO" id="GO:0050660">
    <property type="term" value="F:flavin adenine dinucleotide binding"/>
    <property type="evidence" value="ECO:0007669"/>
    <property type="project" value="InterPro"/>
</dbReference>
<dbReference type="Proteomes" id="UP001295423">
    <property type="component" value="Unassembled WGS sequence"/>
</dbReference>
<evidence type="ECO:0000313" key="8">
    <source>
        <dbReference type="Proteomes" id="UP001295423"/>
    </source>
</evidence>
<dbReference type="SUPFAM" id="SSF81631">
    <property type="entry name" value="PAP/OAS1 substrate-binding domain"/>
    <property type="match status" value="1"/>
</dbReference>
<feature type="compositionally biased region" description="Basic and acidic residues" evidence="5">
    <location>
        <begin position="353"/>
        <end position="379"/>
    </location>
</feature>
<dbReference type="Gene3D" id="1.10.150.570">
    <property type="entry name" value="GidA associated domain, C-terminal subdomain"/>
    <property type="match status" value="1"/>
</dbReference>
<dbReference type="HAMAP" id="MF_00129">
    <property type="entry name" value="MnmG_GidA"/>
    <property type="match status" value="1"/>
</dbReference>
<dbReference type="FunFam" id="3.50.50.60:FF:000002">
    <property type="entry name" value="tRNA uridine 5-carboxymethylaminomethyl modification enzyme MnmG"/>
    <property type="match status" value="1"/>
</dbReference>
<dbReference type="InterPro" id="IPR040131">
    <property type="entry name" value="MnmG_N"/>
</dbReference>